<evidence type="ECO:0000313" key="1">
    <source>
        <dbReference type="EMBL" id="KPB02276.1"/>
    </source>
</evidence>
<dbReference type="RefSeq" id="WP_053997880.1">
    <property type="nucleotide sequence ID" value="NZ_JXMU01000003.1"/>
</dbReference>
<dbReference type="InterPro" id="IPR008767">
    <property type="entry name" value="Phage_SPP1_head-tail_adaptor"/>
</dbReference>
<dbReference type="Pfam" id="PF05521">
    <property type="entry name" value="Phage_HCP"/>
    <property type="match status" value="1"/>
</dbReference>
<evidence type="ECO:0008006" key="3">
    <source>
        <dbReference type="Google" id="ProtNLM"/>
    </source>
</evidence>
<name>A0A0M9GPF6_9HYPH</name>
<dbReference type="STRING" id="1514904.SU32_03110"/>
<dbReference type="PATRIC" id="fig|1514904.3.peg.2326"/>
<comment type="caution">
    <text evidence="1">The sequence shown here is derived from an EMBL/GenBank/DDBJ whole genome shotgun (WGS) entry which is preliminary data.</text>
</comment>
<sequence>MMKPLYLDAGAFRDLLSMEQNDQIEDGYGGYVDDWSPVSQNWARIVPARADFSVRAEVNEANYTHIIDLRQPVAADVSMRFVAGGDTRHFTILAVYDPDETGRYLRCICRKEGESA</sequence>
<dbReference type="NCBIfam" id="TIGR01563">
    <property type="entry name" value="gp16_SPP1"/>
    <property type="match status" value="1"/>
</dbReference>
<keyword evidence="2" id="KW-1185">Reference proteome</keyword>
<dbReference type="Proteomes" id="UP000038011">
    <property type="component" value="Unassembled WGS sequence"/>
</dbReference>
<dbReference type="EMBL" id="JXMU01000003">
    <property type="protein sequence ID" value="KPB02276.1"/>
    <property type="molecule type" value="Genomic_DNA"/>
</dbReference>
<protein>
    <recommendedName>
        <fullName evidence="3">Head-tail adaptor protein</fullName>
    </recommendedName>
</protein>
<dbReference type="OrthoDB" id="7570189at2"/>
<organism evidence="1 2">
    <name type="scientific">Ahrensia marina</name>
    <dbReference type="NCBI Taxonomy" id="1514904"/>
    <lineage>
        <taxon>Bacteria</taxon>
        <taxon>Pseudomonadati</taxon>
        <taxon>Pseudomonadota</taxon>
        <taxon>Alphaproteobacteria</taxon>
        <taxon>Hyphomicrobiales</taxon>
        <taxon>Ahrensiaceae</taxon>
        <taxon>Ahrensia</taxon>
    </lineage>
</organism>
<reference evidence="1 2" key="1">
    <citation type="submission" date="2015-01" db="EMBL/GenBank/DDBJ databases">
        <title>Ahrensia donghaiensis sp. nov., a novel dimethylsulphoniopropionate-cleavage bacterium isolated from seawater and emended descriptions of the genus Ahrensia and Ahrensia kielensis.</title>
        <authorList>
            <person name="Liu J."/>
        </authorList>
    </citation>
    <scope>NUCLEOTIDE SEQUENCE [LARGE SCALE GENOMIC DNA]</scope>
    <source>
        <strain evidence="1 2">LZD062</strain>
    </source>
</reference>
<dbReference type="AlphaFoldDB" id="A0A0M9GPF6"/>
<dbReference type="Gene3D" id="2.40.10.270">
    <property type="entry name" value="Bacteriophage SPP1 head-tail adaptor protein"/>
    <property type="match status" value="1"/>
</dbReference>
<evidence type="ECO:0000313" key="2">
    <source>
        <dbReference type="Proteomes" id="UP000038011"/>
    </source>
</evidence>
<accession>A0A0M9GPF6</accession>
<gene>
    <name evidence="1" type="ORF">SU32_03110</name>
</gene>
<dbReference type="InterPro" id="IPR038666">
    <property type="entry name" value="SSP1_head-tail_sf"/>
</dbReference>
<proteinExistence type="predicted"/>